<protein>
    <submittedName>
        <fullName evidence="1">Uncharacterized protein</fullName>
    </submittedName>
</protein>
<accession>A0A6L5WHE6</accession>
<organism evidence="1 2">
    <name type="scientific">Campylobacter portucalensis</name>
    <dbReference type="NCBI Taxonomy" id="2608384"/>
    <lineage>
        <taxon>Bacteria</taxon>
        <taxon>Pseudomonadati</taxon>
        <taxon>Campylobacterota</taxon>
        <taxon>Epsilonproteobacteria</taxon>
        <taxon>Campylobacterales</taxon>
        <taxon>Campylobacteraceae</taxon>
        <taxon>Campylobacter</taxon>
    </lineage>
</organism>
<dbReference type="RefSeq" id="WP_154570745.1">
    <property type="nucleotide sequence ID" value="NZ_VWSJ01000014.1"/>
</dbReference>
<dbReference type="Proteomes" id="UP000476338">
    <property type="component" value="Unassembled WGS sequence"/>
</dbReference>
<evidence type="ECO:0000313" key="1">
    <source>
        <dbReference type="EMBL" id="MSN96474.1"/>
    </source>
</evidence>
<gene>
    <name evidence="1" type="ORF">F1B92_04695</name>
</gene>
<evidence type="ECO:0000313" key="2">
    <source>
        <dbReference type="Proteomes" id="UP000476338"/>
    </source>
</evidence>
<sequence length="114" mass="11426">MAGYAYISDNNGTKEGIVFDKNSGKTIALSSFSGYLAISGGIINEGLKAAGAVTKGTAIGKIYAITDGIISGVFDKQGNPDKSMNDVVGTAATAILMGEAGAAAGYFLVLSVPL</sequence>
<comment type="caution">
    <text evidence="1">The sequence shown here is derived from an EMBL/GenBank/DDBJ whole genome shotgun (WGS) entry which is preliminary data.</text>
</comment>
<keyword evidence="2" id="KW-1185">Reference proteome</keyword>
<dbReference type="AlphaFoldDB" id="A0A6L5WHE6"/>
<dbReference type="EMBL" id="VWSJ01000014">
    <property type="protein sequence ID" value="MSN96474.1"/>
    <property type="molecule type" value="Genomic_DNA"/>
</dbReference>
<name>A0A6L5WHE6_9BACT</name>
<proteinExistence type="predicted"/>
<reference evidence="1 2" key="2">
    <citation type="submission" date="2020-03" db="EMBL/GenBank/DDBJ databases">
        <title>Campylobacter portucalensis sp. nov., a new species of Campylobacter isolated from the reproductive tract of bulls.</title>
        <authorList>
            <person name="Silva M.F."/>
            <person name="Pereira G."/>
            <person name="Carneiro C."/>
            <person name="Hemphill A."/>
            <person name="Mateus L."/>
            <person name="Lopes-Da-Costa L."/>
            <person name="Silva E."/>
        </authorList>
    </citation>
    <scope>NUCLEOTIDE SEQUENCE [LARGE SCALE GENOMIC DNA]</scope>
    <source>
        <strain evidence="1 2">FMV-PI01</strain>
    </source>
</reference>
<reference evidence="1 2" key="1">
    <citation type="submission" date="2019-09" db="EMBL/GenBank/DDBJ databases">
        <authorList>
            <person name="Silva M."/>
            <person name="Pereira G."/>
            <person name="Lopes-Da-Costa L."/>
            <person name="Silva E."/>
        </authorList>
    </citation>
    <scope>NUCLEOTIDE SEQUENCE [LARGE SCALE GENOMIC DNA]</scope>
    <source>
        <strain evidence="1 2">FMV-PI01</strain>
    </source>
</reference>